<feature type="transmembrane region" description="Helical" evidence="1">
    <location>
        <begin position="47"/>
        <end position="69"/>
    </location>
</feature>
<keyword evidence="1" id="KW-0812">Transmembrane</keyword>
<reference evidence="2 3" key="1">
    <citation type="submission" date="2021-02" db="EMBL/GenBank/DDBJ databases">
        <title>Taxonomically Unique Crown Gall-Associated Xanthomonas Stains Have Deficiency in Virulence Repertories.</title>
        <authorList>
            <person name="Mafakheri H."/>
            <person name="Taghavi S.M."/>
            <person name="Dimkic I."/>
            <person name="Nemanja K."/>
            <person name="Osdaghi E."/>
        </authorList>
    </citation>
    <scope>NUCLEOTIDE SEQUENCE [LARGE SCALE GENOMIC DNA]</scope>
    <source>
        <strain evidence="2 3">FX4</strain>
    </source>
</reference>
<accession>A0ABS3B3J6</accession>
<dbReference type="RefSeq" id="WP_206230038.1">
    <property type="nucleotide sequence ID" value="NZ_JAFIWB010000014.1"/>
</dbReference>
<keyword evidence="1" id="KW-0472">Membrane</keyword>
<comment type="caution">
    <text evidence="2">The sequence shown here is derived from an EMBL/GenBank/DDBJ whole genome shotgun (WGS) entry which is preliminary data.</text>
</comment>
<dbReference type="Proteomes" id="UP000695802">
    <property type="component" value="Unassembled WGS sequence"/>
</dbReference>
<proteinExistence type="predicted"/>
<dbReference type="EMBL" id="JAFIWB010000014">
    <property type="protein sequence ID" value="MBN6103178.1"/>
    <property type="molecule type" value="Genomic_DNA"/>
</dbReference>
<evidence type="ECO:0000313" key="2">
    <source>
        <dbReference type="EMBL" id="MBN6103178.1"/>
    </source>
</evidence>
<gene>
    <name evidence="2" type="ORF">JR064_13490</name>
</gene>
<name>A0ABS3B3J6_9XANT</name>
<keyword evidence="3" id="KW-1185">Reference proteome</keyword>
<keyword evidence="1" id="KW-1133">Transmembrane helix</keyword>
<evidence type="ECO:0000256" key="1">
    <source>
        <dbReference type="SAM" id="Phobius"/>
    </source>
</evidence>
<sequence length="76" mass="8592">MLDFIGELGGLDPWLWRGWAYLFSSSYRANRHARWAAEGRIYALADIAFSLAIMALEIYLAVVFSNIALESIGSHR</sequence>
<protein>
    <submittedName>
        <fullName evidence="2">Uncharacterized protein</fullName>
    </submittedName>
</protein>
<evidence type="ECO:0000313" key="3">
    <source>
        <dbReference type="Proteomes" id="UP000695802"/>
    </source>
</evidence>
<organism evidence="2 3">
    <name type="scientific">Xanthomonas bonasiae</name>
    <dbReference type="NCBI Taxonomy" id="2810351"/>
    <lineage>
        <taxon>Bacteria</taxon>
        <taxon>Pseudomonadati</taxon>
        <taxon>Pseudomonadota</taxon>
        <taxon>Gammaproteobacteria</taxon>
        <taxon>Lysobacterales</taxon>
        <taxon>Lysobacteraceae</taxon>
        <taxon>Xanthomonas</taxon>
    </lineage>
</organism>